<evidence type="ECO:0000256" key="1">
    <source>
        <dbReference type="SAM" id="MobiDB-lite"/>
    </source>
</evidence>
<feature type="transmembrane region" description="Helical" evidence="2">
    <location>
        <begin position="24"/>
        <end position="46"/>
    </location>
</feature>
<proteinExistence type="predicted"/>
<keyword evidence="4" id="KW-1185">Reference proteome</keyword>
<keyword evidence="2" id="KW-0812">Transmembrane</keyword>
<dbReference type="Proteomes" id="UP000062833">
    <property type="component" value="Chromosome"/>
</dbReference>
<organism evidence="3 4">
    <name type="scientific">Arthrobacter alpinus</name>
    <dbReference type="NCBI Taxonomy" id="656366"/>
    <lineage>
        <taxon>Bacteria</taxon>
        <taxon>Bacillati</taxon>
        <taxon>Actinomycetota</taxon>
        <taxon>Actinomycetes</taxon>
        <taxon>Micrococcales</taxon>
        <taxon>Micrococcaceae</taxon>
        <taxon>Arthrobacter</taxon>
    </lineage>
</organism>
<accession>A0A0M4QFJ5</accession>
<sequence length="83" mass="8861">MMLTQLAGVVLAEAAAHEELAPLIAPPFVVGGVMLAALLLLMFVCVSFMNLGNRHAAVETTDDPHKQHTNKHSPHDDSASSHH</sequence>
<evidence type="ECO:0000313" key="3">
    <source>
        <dbReference type="EMBL" id="ALE92280.1"/>
    </source>
</evidence>
<keyword evidence="2" id="KW-0472">Membrane</keyword>
<dbReference type="KEGG" id="aaq:AOC05_07955"/>
<keyword evidence="2" id="KW-1133">Transmembrane helix</keyword>
<dbReference type="EMBL" id="CP012677">
    <property type="protein sequence ID" value="ALE92280.1"/>
    <property type="molecule type" value="Genomic_DNA"/>
</dbReference>
<reference evidence="4" key="1">
    <citation type="submission" date="2015-09" db="EMBL/GenBank/DDBJ databases">
        <title>Complete genome of Arthrobacter alpinus strain R3.8.</title>
        <authorList>
            <person name="See-Too W.S."/>
            <person name="Chan K.G."/>
        </authorList>
    </citation>
    <scope>NUCLEOTIDE SEQUENCE [LARGE SCALE GENOMIC DNA]</scope>
    <source>
        <strain evidence="4">R3.8</strain>
    </source>
</reference>
<dbReference type="PATRIC" id="fig|656366.3.peg.1698"/>
<protein>
    <submittedName>
        <fullName evidence="3">Uncharacterized protein</fullName>
    </submittedName>
</protein>
<evidence type="ECO:0000256" key="2">
    <source>
        <dbReference type="SAM" id="Phobius"/>
    </source>
</evidence>
<feature type="region of interest" description="Disordered" evidence="1">
    <location>
        <begin position="58"/>
        <end position="83"/>
    </location>
</feature>
<dbReference type="AlphaFoldDB" id="A0A0M4QFJ5"/>
<feature type="compositionally biased region" description="Basic and acidic residues" evidence="1">
    <location>
        <begin position="73"/>
        <end position="83"/>
    </location>
</feature>
<gene>
    <name evidence="3" type="ORF">AOC05_07955</name>
</gene>
<evidence type="ECO:0000313" key="4">
    <source>
        <dbReference type="Proteomes" id="UP000062833"/>
    </source>
</evidence>
<name>A0A0M4QFJ5_9MICC</name>